<dbReference type="SMART" id="SM00584">
    <property type="entry name" value="TLDc"/>
    <property type="match status" value="1"/>
</dbReference>
<evidence type="ECO:0000313" key="7">
    <source>
        <dbReference type="Proteomes" id="UP000243579"/>
    </source>
</evidence>
<comment type="caution">
    <text evidence="6">The sequence shown here is derived from an EMBL/GenBank/DDBJ whole genome shotgun (WGS) entry which is preliminary data.</text>
</comment>
<keyword evidence="7" id="KW-1185">Reference proteome</keyword>
<dbReference type="OrthoDB" id="26679at2759"/>
<feature type="domain" description="TLDc" evidence="5">
    <location>
        <begin position="311"/>
        <end position="473"/>
    </location>
</feature>
<dbReference type="Proteomes" id="UP000243579">
    <property type="component" value="Unassembled WGS sequence"/>
</dbReference>
<dbReference type="AlphaFoldDB" id="A0A1V9YFY7"/>
<protein>
    <recommendedName>
        <fullName evidence="4">Oxidation resistance protein 1</fullName>
    </recommendedName>
</protein>
<proteinExistence type="inferred from homology"/>
<dbReference type="PANTHER" id="PTHR23354">
    <property type="entry name" value="NUCLEOLAR PROTEIN 7/ESTROGEN RECEPTOR COACTIVATOR-RELATED"/>
    <property type="match status" value="1"/>
</dbReference>
<comment type="subcellular location">
    <subcellularLocation>
        <location evidence="1">Mitochondrion</location>
    </subcellularLocation>
</comment>
<evidence type="ECO:0000256" key="3">
    <source>
        <dbReference type="ARBA" id="ARBA00023128"/>
    </source>
</evidence>
<evidence type="ECO:0000313" key="6">
    <source>
        <dbReference type="EMBL" id="OQR84653.1"/>
    </source>
</evidence>
<sequence length="474" mass="51961">MASLPSTGLPDAQRLATWYYLCTTERDSKKADAVFTAAAKQVFGAVLPAAVPTYPSFGKPGGTPLPVALPPQSELAFRRLSIVLHQLHGVEHCRVLPAILQLSLHMGATEAQTYSMMRSILEGTRAKDEWKLPTSPSRELAVIHLLKETVAWRYPALATTMQRQEAWDDRYFADAMHGLFVAYLSLPVALCIADNYLAEGPKVVIADSRQLTHVQIQCRFLMALLKLSKARMTAETTASGAVWWRELAAHTQPLSFADISAVAYRKWYSYLFRRQYLEKRHVPGATYTDPPVPEAYGRPLLLTVPAGTPPPLLAPERDAAVSSWLPATAQLKQLERAYCAVQHGRGLDTLFRHCAGPGPLLLLVEVLDSGRVVGAYLSHGLTPRDTLFGDRSTFVFGLAPAEVFVAQATDAKFIMCRPTLVAVGIDSHSSAAALEIDDGLVRGRSLRSDVFGNAPLGGVEEFDIGHVEVYRFVL</sequence>
<comment type="similarity">
    <text evidence="2">Belongs to the OXR1 family.</text>
</comment>
<dbReference type="GO" id="GO:0005739">
    <property type="term" value="C:mitochondrion"/>
    <property type="evidence" value="ECO:0007669"/>
    <property type="project" value="UniProtKB-SubCell"/>
</dbReference>
<name>A0A1V9YFY7_ACHHY</name>
<keyword evidence="3" id="KW-0496">Mitochondrion</keyword>
<dbReference type="InterPro" id="IPR006571">
    <property type="entry name" value="TLDc_dom"/>
</dbReference>
<dbReference type="Pfam" id="PF07534">
    <property type="entry name" value="TLD"/>
    <property type="match status" value="1"/>
</dbReference>
<accession>A0A1V9YFY7</accession>
<dbReference type="EMBL" id="JNBR01001842">
    <property type="protein sequence ID" value="OQR84653.1"/>
    <property type="molecule type" value="Genomic_DNA"/>
</dbReference>
<evidence type="ECO:0000256" key="1">
    <source>
        <dbReference type="ARBA" id="ARBA00004173"/>
    </source>
</evidence>
<evidence type="ECO:0000256" key="2">
    <source>
        <dbReference type="ARBA" id="ARBA00009540"/>
    </source>
</evidence>
<evidence type="ECO:0000259" key="5">
    <source>
        <dbReference type="PROSITE" id="PS51886"/>
    </source>
</evidence>
<reference evidence="6 7" key="1">
    <citation type="journal article" date="2014" name="Genome Biol. Evol.">
        <title>The secreted proteins of Achlya hypogyna and Thraustotheca clavata identify the ancestral oomycete secretome and reveal gene acquisitions by horizontal gene transfer.</title>
        <authorList>
            <person name="Misner I."/>
            <person name="Blouin N."/>
            <person name="Leonard G."/>
            <person name="Richards T.A."/>
            <person name="Lane C.E."/>
        </authorList>
    </citation>
    <scope>NUCLEOTIDE SEQUENCE [LARGE SCALE GENOMIC DNA]</scope>
    <source>
        <strain evidence="6 7">ATCC 48635</strain>
    </source>
</reference>
<dbReference type="PANTHER" id="PTHR23354:SF62">
    <property type="entry name" value="MUSTARD, ISOFORM V"/>
    <property type="match status" value="1"/>
</dbReference>
<evidence type="ECO:0000256" key="4">
    <source>
        <dbReference type="ARBA" id="ARBA00040604"/>
    </source>
</evidence>
<gene>
    <name evidence="6" type="ORF">ACHHYP_13100</name>
</gene>
<dbReference type="PROSITE" id="PS51886">
    <property type="entry name" value="TLDC"/>
    <property type="match status" value="1"/>
</dbReference>
<organism evidence="6 7">
    <name type="scientific">Achlya hypogyna</name>
    <name type="common">Oomycete</name>
    <name type="synonym">Protoachlya hypogyna</name>
    <dbReference type="NCBI Taxonomy" id="1202772"/>
    <lineage>
        <taxon>Eukaryota</taxon>
        <taxon>Sar</taxon>
        <taxon>Stramenopiles</taxon>
        <taxon>Oomycota</taxon>
        <taxon>Saprolegniomycetes</taxon>
        <taxon>Saprolegniales</taxon>
        <taxon>Achlyaceae</taxon>
        <taxon>Achlya</taxon>
    </lineage>
</organism>